<organism evidence="1 2">
    <name type="scientific">Urbifossiella limnaea</name>
    <dbReference type="NCBI Taxonomy" id="2528023"/>
    <lineage>
        <taxon>Bacteria</taxon>
        <taxon>Pseudomonadati</taxon>
        <taxon>Planctomycetota</taxon>
        <taxon>Planctomycetia</taxon>
        <taxon>Gemmatales</taxon>
        <taxon>Gemmataceae</taxon>
        <taxon>Urbifossiella</taxon>
    </lineage>
</organism>
<proteinExistence type="predicted"/>
<gene>
    <name evidence="1" type="ORF">ETAA1_25060</name>
</gene>
<evidence type="ECO:0000313" key="1">
    <source>
        <dbReference type="EMBL" id="QDU20551.1"/>
    </source>
</evidence>
<evidence type="ECO:0000313" key="2">
    <source>
        <dbReference type="Proteomes" id="UP000319576"/>
    </source>
</evidence>
<protein>
    <submittedName>
        <fullName evidence="1">Uncharacterized protein</fullName>
    </submittedName>
</protein>
<dbReference type="Proteomes" id="UP000319576">
    <property type="component" value="Chromosome"/>
</dbReference>
<accession>A0A517XSS4</accession>
<dbReference type="AlphaFoldDB" id="A0A517XSS4"/>
<keyword evidence="2" id="KW-1185">Reference proteome</keyword>
<reference evidence="1 2" key="1">
    <citation type="submission" date="2019-02" db="EMBL/GenBank/DDBJ databases">
        <title>Deep-cultivation of Planctomycetes and their phenomic and genomic characterization uncovers novel biology.</title>
        <authorList>
            <person name="Wiegand S."/>
            <person name="Jogler M."/>
            <person name="Boedeker C."/>
            <person name="Pinto D."/>
            <person name="Vollmers J."/>
            <person name="Rivas-Marin E."/>
            <person name="Kohn T."/>
            <person name="Peeters S.H."/>
            <person name="Heuer A."/>
            <person name="Rast P."/>
            <person name="Oberbeckmann S."/>
            <person name="Bunk B."/>
            <person name="Jeske O."/>
            <person name="Meyerdierks A."/>
            <person name="Storesund J.E."/>
            <person name="Kallscheuer N."/>
            <person name="Luecker S."/>
            <person name="Lage O.M."/>
            <person name="Pohl T."/>
            <person name="Merkel B.J."/>
            <person name="Hornburger P."/>
            <person name="Mueller R.-W."/>
            <person name="Bruemmer F."/>
            <person name="Labrenz M."/>
            <person name="Spormann A.M."/>
            <person name="Op den Camp H."/>
            <person name="Overmann J."/>
            <person name="Amann R."/>
            <person name="Jetten M.S.M."/>
            <person name="Mascher T."/>
            <person name="Medema M.H."/>
            <person name="Devos D.P."/>
            <person name="Kaster A.-K."/>
            <person name="Ovreas L."/>
            <person name="Rohde M."/>
            <person name="Galperin M.Y."/>
            <person name="Jogler C."/>
        </authorList>
    </citation>
    <scope>NUCLEOTIDE SEQUENCE [LARGE SCALE GENOMIC DNA]</scope>
    <source>
        <strain evidence="1 2">ETA_A1</strain>
    </source>
</reference>
<name>A0A517XSS4_9BACT</name>
<dbReference type="EMBL" id="CP036273">
    <property type="protein sequence ID" value="QDU20551.1"/>
    <property type="molecule type" value="Genomic_DNA"/>
</dbReference>
<sequence length="74" mass="7718">MTYLDRLAQLSDADFIALWNAAGTTDEVTAQVVARVGRVPRWAVVAQAVALRKAGNALKARGPVTPPSSTSPAA</sequence>
<dbReference type="KEGG" id="uli:ETAA1_25060"/>
<dbReference type="RefSeq" id="WP_145238293.1">
    <property type="nucleotide sequence ID" value="NZ_CP036273.1"/>
</dbReference>